<gene>
    <name evidence="2" type="ORF">FHX74_003795</name>
</gene>
<dbReference type="RefSeq" id="WP_235970904.1">
    <property type="nucleotide sequence ID" value="NZ_JACGWT010000006.1"/>
</dbReference>
<evidence type="ECO:0000313" key="3">
    <source>
        <dbReference type="Proteomes" id="UP000523079"/>
    </source>
</evidence>
<name>A0A7W3P7L3_9ACTN</name>
<dbReference type="PANTHER" id="PTHR46018:SF4">
    <property type="entry name" value="METALLO-HYDROLASE YHFI-RELATED"/>
    <property type="match status" value="1"/>
</dbReference>
<dbReference type="Pfam" id="PF12706">
    <property type="entry name" value="Lactamase_B_2"/>
    <property type="match status" value="1"/>
</dbReference>
<dbReference type="InterPro" id="IPR001279">
    <property type="entry name" value="Metallo-B-lactamas"/>
</dbReference>
<dbReference type="Proteomes" id="UP000523079">
    <property type="component" value="Unassembled WGS sequence"/>
</dbReference>
<accession>A0A7W3P7L3</accession>
<dbReference type="Gene3D" id="3.60.15.10">
    <property type="entry name" value="Ribonuclease Z/Hydroxyacylglutathione hydrolase-like"/>
    <property type="match status" value="1"/>
</dbReference>
<dbReference type="InterPro" id="IPR036866">
    <property type="entry name" value="RibonucZ/Hydroxyglut_hydro"/>
</dbReference>
<proteinExistence type="predicted"/>
<feature type="domain" description="Metallo-beta-lactamase" evidence="1">
    <location>
        <begin position="39"/>
        <end position="230"/>
    </location>
</feature>
<dbReference type="EMBL" id="JACGWT010000006">
    <property type="protein sequence ID" value="MBA8796154.1"/>
    <property type="molecule type" value="Genomic_DNA"/>
</dbReference>
<keyword evidence="3" id="KW-1185">Reference proteome</keyword>
<dbReference type="PANTHER" id="PTHR46018">
    <property type="entry name" value="ZINC PHOSPHODIESTERASE ELAC PROTEIN 1"/>
    <property type="match status" value="1"/>
</dbReference>
<reference evidence="2 3" key="1">
    <citation type="submission" date="2020-07" db="EMBL/GenBank/DDBJ databases">
        <title>Sequencing the genomes of 1000 actinobacteria strains.</title>
        <authorList>
            <person name="Klenk H.-P."/>
        </authorList>
    </citation>
    <scope>NUCLEOTIDE SEQUENCE [LARGE SCALE GENOMIC DNA]</scope>
    <source>
        <strain evidence="2 3">DSM 100723</strain>
    </source>
</reference>
<dbReference type="GO" id="GO:0042781">
    <property type="term" value="F:3'-tRNA processing endoribonuclease activity"/>
    <property type="evidence" value="ECO:0007669"/>
    <property type="project" value="TreeGrafter"/>
</dbReference>
<sequence length="263" mass="27505">MSDAAMTLTVVGCSGSTSGPDSPASSYLLQAPWQGRTYTVLLDCGPGAFGQLSRYVPPEQIDAVALSHLHPDHCLDLCAFSVAARYSPTAPWEPVDLWAPPHALERLGRAYDPMAGDDATDLGTVFTAHTWEPHQQLGPFTVTAARVAHPAPCWATRFETGGRSLVYSGDTGPSPALVDLARGADLLLCEAAFTDPAPGGEPNPPGLHLTGREAGRAAADAGVGRLVVTHVPPWHRPDEAARAAASAFDGPVEVATSGARWTL</sequence>
<evidence type="ECO:0000313" key="2">
    <source>
        <dbReference type="EMBL" id="MBA8796154.1"/>
    </source>
</evidence>
<evidence type="ECO:0000259" key="1">
    <source>
        <dbReference type="Pfam" id="PF12706"/>
    </source>
</evidence>
<dbReference type="CDD" id="cd07716">
    <property type="entry name" value="RNaseZ_short-form-like_MBL-fold"/>
    <property type="match status" value="1"/>
</dbReference>
<dbReference type="AlphaFoldDB" id="A0A7W3P7L3"/>
<protein>
    <submittedName>
        <fullName evidence="2">Ribonuclease BN (tRNA processing enzyme)</fullName>
    </submittedName>
</protein>
<comment type="caution">
    <text evidence="2">The sequence shown here is derived from an EMBL/GenBank/DDBJ whole genome shotgun (WGS) entry which is preliminary data.</text>
</comment>
<dbReference type="SUPFAM" id="SSF56281">
    <property type="entry name" value="Metallo-hydrolase/oxidoreductase"/>
    <property type="match status" value="1"/>
</dbReference>
<organism evidence="2 3">
    <name type="scientific">Microlunatus kandeliicorticis</name>
    <dbReference type="NCBI Taxonomy" id="1759536"/>
    <lineage>
        <taxon>Bacteria</taxon>
        <taxon>Bacillati</taxon>
        <taxon>Actinomycetota</taxon>
        <taxon>Actinomycetes</taxon>
        <taxon>Propionibacteriales</taxon>
        <taxon>Propionibacteriaceae</taxon>
        <taxon>Microlunatus</taxon>
    </lineage>
</organism>